<organism evidence="1 2">
    <name type="scientific">Neurospora intermedia</name>
    <dbReference type="NCBI Taxonomy" id="5142"/>
    <lineage>
        <taxon>Eukaryota</taxon>
        <taxon>Fungi</taxon>
        <taxon>Dikarya</taxon>
        <taxon>Ascomycota</taxon>
        <taxon>Pezizomycotina</taxon>
        <taxon>Sordariomycetes</taxon>
        <taxon>Sordariomycetidae</taxon>
        <taxon>Sordariales</taxon>
        <taxon>Sordariaceae</taxon>
        <taxon>Neurospora</taxon>
    </lineage>
</organism>
<evidence type="ECO:0000313" key="2">
    <source>
        <dbReference type="Proteomes" id="UP001451303"/>
    </source>
</evidence>
<dbReference type="Proteomes" id="UP001451303">
    <property type="component" value="Unassembled WGS sequence"/>
</dbReference>
<reference evidence="1 2" key="1">
    <citation type="submission" date="2023-09" db="EMBL/GenBank/DDBJ databases">
        <title>Multi-omics analysis of a traditional fermented food reveals byproduct-associated fungal strains for waste-to-food upcycling.</title>
        <authorList>
            <consortium name="Lawrence Berkeley National Laboratory"/>
            <person name="Rekdal V.M."/>
            <person name="Villalobos-Escobedo J.M."/>
            <person name="Rodriguez-Valeron N."/>
            <person name="Garcia M.O."/>
            <person name="Vasquez D.P."/>
            <person name="Damayanti I."/>
            <person name="Sorensen P.M."/>
            <person name="Baidoo E.E."/>
            <person name="De Carvalho A.C."/>
            <person name="Riley R."/>
            <person name="Lipzen A."/>
            <person name="He G."/>
            <person name="Yan M."/>
            <person name="Haridas S."/>
            <person name="Daum C."/>
            <person name="Yoshinaga Y."/>
            <person name="Ng V."/>
            <person name="Grigoriev I.V."/>
            <person name="Munk R."/>
            <person name="Nuraida L."/>
            <person name="Wijaya C.H."/>
            <person name="Morales P.-C."/>
            <person name="Keasling J.D."/>
        </authorList>
    </citation>
    <scope>NUCLEOTIDE SEQUENCE [LARGE SCALE GENOMIC DNA]</scope>
    <source>
        <strain evidence="1 2">FGSC 2613</strain>
    </source>
</reference>
<protein>
    <submittedName>
        <fullName evidence="1">Uncharacterized protein</fullName>
    </submittedName>
</protein>
<proteinExistence type="predicted"/>
<evidence type="ECO:0000313" key="1">
    <source>
        <dbReference type="EMBL" id="KAL0473463.1"/>
    </source>
</evidence>
<name>A0ABR3DNJ5_NEUIN</name>
<comment type="caution">
    <text evidence="1">The sequence shown here is derived from an EMBL/GenBank/DDBJ whole genome shotgun (WGS) entry which is preliminary data.</text>
</comment>
<sequence length="263" mass="30220">MGNYWKIKIGKPNWGAKGHLRKGDDLVRMTRMTPVAITPNGPPGSGMVFVVLSNMNCRRAATGIRLTSSLPCYDVWQPDKQDLKAGVLLLLATAVCSLSTRARLSVNQGRNHLTESRGYQCQSQPATMPPSEDIQKEAWMVQGHHTRDEAPWQETLEWQTYTWISRRCRQSRFHSRSVFPARDQVNDHQIRQQHSYRRKVPVRVSSNYADQYGKPFSASGFLVSILITRKLVMTLDQQYKGFPVLLVPPFEVEGPEFRRWWHP</sequence>
<accession>A0ABR3DNJ5</accession>
<gene>
    <name evidence="1" type="ORF">QR685DRAFT_569525</name>
</gene>
<keyword evidence="2" id="KW-1185">Reference proteome</keyword>
<dbReference type="EMBL" id="JAVLET010000002">
    <property type="protein sequence ID" value="KAL0473463.1"/>
    <property type="molecule type" value="Genomic_DNA"/>
</dbReference>